<dbReference type="Gene3D" id="3.40.50.1820">
    <property type="entry name" value="alpha/beta hydrolase"/>
    <property type="match status" value="1"/>
</dbReference>
<keyword evidence="2" id="KW-0378">Hydrolase</keyword>
<dbReference type="KEGG" id="fll:EI427_17365"/>
<dbReference type="RefSeq" id="WP_126617122.1">
    <property type="nucleotide sequence ID" value="NZ_CP034562.1"/>
</dbReference>
<dbReference type="InterPro" id="IPR029058">
    <property type="entry name" value="AB_hydrolase_fold"/>
</dbReference>
<dbReference type="EMBL" id="CP034562">
    <property type="protein sequence ID" value="AZQ63930.1"/>
    <property type="molecule type" value="Genomic_DNA"/>
</dbReference>
<dbReference type="Proteomes" id="UP000267268">
    <property type="component" value="Chromosome 1"/>
</dbReference>
<name>A0A3Q9FSZ5_9BACT</name>
<sequence length="253" mass="27716">MKSINLKIKNNSGITLSSKLELPENRETTTYAIFAHCFTCSKNLNAVTNIAKALNSMGIAVLRFDFTGLGQSGGDFSETDFSSNVQDLIDVASFLAEEYHAPKLMIGHSLGGAAAIYAGKQIVSIKAIATVGAPSSPHHVQHLFQHSIDEILEKGKALVQLGGRDFTISKQFIEDISNTNMKELMDTLRKPIIILHSPQDTTVDIKNAAEIYGYAHHPKSFISLDGADHLLTDSKYSNYVGKMIAQWVTIYLE</sequence>
<gene>
    <name evidence="2" type="ORF">EI427_17365</name>
</gene>
<dbReference type="Pfam" id="PF12146">
    <property type="entry name" value="Hydrolase_4"/>
    <property type="match status" value="1"/>
</dbReference>
<dbReference type="InterPro" id="IPR051044">
    <property type="entry name" value="MAG_DAG_Lipase"/>
</dbReference>
<accession>A0A3Q9FSZ5</accession>
<dbReference type="InterPro" id="IPR022742">
    <property type="entry name" value="Hydrolase_4"/>
</dbReference>
<protein>
    <submittedName>
        <fullName evidence="2">Alpha/beta fold hydrolase</fullName>
    </submittedName>
</protein>
<organism evidence="2 3">
    <name type="scientific">Flammeovirga pectinis</name>
    <dbReference type="NCBI Taxonomy" id="2494373"/>
    <lineage>
        <taxon>Bacteria</taxon>
        <taxon>Pseudomonadati</taxon>
        <taxon>Bacteroidota</taxon>
        <taxon>Cytophagia</taxon>
        <taxon>Cytophagales</taxon>
        <taxon>Flammeovirgaceae</taxon>
        <taxon>Flammeovirga</taxon>
    </lineage>
</organism>
<evidence type="ECO:0000313" key="2">
    <source>
        <dbReference type="EMBL" id="AZQ63930.1"/>
    </source>
</evidence>
<proteinExistence type="predicted"/>
<evidence type="ECO:0000313" key="3">
    <source>
        <dbReference type="Proteomes" id="UP000267268"/>
    </source>
</evidence>
<evidence type="ECO:0000259" key="1">
    <source>
        <dbReference type="Pfam" id="PF12146"/>
    </source>
</evidence>
<dbReference type="AlphaFoldDB" id="A0A3Q9FSZ5"/>
<dbReference type="PANTHER" id="PTHR11614">
    <property type="entry name" value="PHOSPHOLIPASE-RELATED"/>
    <property type="match status" value="1"/>
</dbReference>
<dbReference type="OrthoDB" id="9791538at2"/>
<dbReference type="GO" id="GO:0016787">
    <property type="term" value="F:hydrolase activity"/>
    <property type="evidence" value="ECO:0007669"/>
    <property type="project" value="UniProtKB-KW"/>
</dbReference>
<reference evidence="2 3" key="1">
    <citation type="submission" date="2018-12" db="EMBL/GenBank/DDBJ databases">
        <title>Flammeovirga pectinis sp. nov., isolated from the gut of the Korean scallop, Patinopecten yessoensis.</title>
        <authorList>
            <person name="Bae J.-W."/>
            <person name="Jeong Y.-S."/>
            <person name="Kang W."/>
        </authorList>
    </citation>
    <scope>NUCLEOTIDE SEQUENCE [LARGE SCALE GENOMIC DNA]</scope>
    <source>
        <strain evidence="2 3">L12M1</strain>
    </source>
</reference>
<dbReference type="SUPFAM" id="SSF53474">
    <property type="entry name" value="alpha/beta-Hydrolases"/>
    <property type="match status" value="1"/>
</dbReference>
<keyword evidence="3" id="KW-1185">Reference proteome</keyword>
<feature type="domain" description="Serine aminopeptidase S33" evidence="1">
    <location>
        <begin position="46"/>
        <end position="152"/>
    </location>
</feature>